<evidence type="ECO:0008006" key="9">
    <source>
        <dbReference type="Google" id="ProtNLM"/>
    </source>
</evidence>
<dbReference type="InterPro" id="IPR020588">
    <property type="entry name" value="RecA_ATP-bd"/>
</dbReference>
<feature type="non-terminal residue" evidence="8">
    <location>
        <position position="1"/>
    </location>
</feature>
<dbReference type="PRINTS" id="PR00142">
    <property type="entry name" value="RECA"/>
</dbReference>
<dbReference type="NCBIfam" id="TIGR02012">
    <property type="entry name" value="tigrfam_recA"/>
    <property type="match status" value="1"/>
</dbReference>
<dbReference type="SUPFAM" id="SSF54752">
    <property type="entry name" value="RecA protein, C-terminal domain"/>
    <property type="match status" value="1"/>
</dbReference>
<reference evidence="8" key="1">
    <citation type="submission" date="2018-05" db="EMBL/GenBank/DDBJ databases">
        <authorList>
            <person name="Lanie J.A."/>
            <person name="Ng W.-L."/>
            <person name="Kazmierczak K.M."/>
            <person name="Andrzejewski T.M."/>
            <person name="Davidsen T.M."/>
            <person name="Wayne K.J."/>
            <person name="Tettelin H."/>
            <person name="Glass J.I."/>
            <person name="Rusch D."/>
            <person name="Podicherti R."/>
            <person name="Tsui H.-C.T."/>
            <person name="Winkler M.E."/>
        </authorList>
    </citation>
    <scope>NUCLEOTIDE SEQUENCE</scope>
</reference>
<evidence type="ECO:0000259" key="6">
    <source>
        <dbReference type="PROSITE" id="PS50162"/>
    </source>
</evidence>
<dbReference type="EMBL" id="UINC01001517">
    <property type="protein sequence ID" value="SUZ82675.1"/>
    <property type="molecule type" value="Genomic_DNA"/>
</dbReference>
<evidence type="ECO:0000256" key="5">
    <source>
        <dbReference type="ARBA" id="ARBA00023172"/>
    </source>
</evidence>
<dbReference type="GO" id="GO:0140664">
    <property type="term" value="F:ATP-dependent DNA damage sensor activity"/>
    <property type="evidence" value="ECO:0007669"/>
    <property type="project" value="InterPro"/>
</dbReference>
<dbReference type="InterPro" id="IPR049428">
    <property type="entry name" value="RecA-like_N"/>
</dbReference>
<dbReference type="InterPro" id="IPR027417">
    <property type="entry name" value="P-loop_NTPase"/>
</dbReference>
<evidence type="ECO:0000313" key="8">
    <source>
        <dbReference type="EMBL" id="SUZ82675.1"/>
    </source>
</evidence>
<keyword evidence="5" id="KW-0233">DNA recombination</keyword>
<dbReference type="Pfam" id="PF00154">
    <property type="entry name" value="RecA_N"/>
    <property type="match status" value="1"/>
</dbReference>
<dbReference type="GO" id="GO:0006310">
    <property type="term" value="P:DNA recombination"/>
    <property type="evidence" value="ECO:0007669"/>
    <property type="project" value="UniProtKB-KW"/>
</dbReference>
<name>A0A381QTH4_9ZZZZ</name>
<dbReference type="InterPro" id="IPR049261">
    <property type="entry name" value="RecA-like_C"/>
</dbReference>
<comment type="similarity">
    <text evidence="1">Belongs to the RecA family.</text>
</comment>
<dbReference type="CDD" id="cd00983">
    <property type="entry name" value="RecA"/>
    <property type="match status" value="1"/>
</dbReference>
<dbReference type="GO" id="GO:0006281">
    <property type="term" value="P:DNA repair"/>
    <property type="evidence" value="ECO:0007669"/>
    <property type="project" value="InterPro"/>
</dbReference>
<evidence type="ECO:0000256" key="2">
    <source>
        <dbReference type="ARBA" id="ARBA00022741"/>
    </source>
</evidence>
<dbReference type="HAMAP" id="MF_00268">
    <property type="entry name" value="RecA"/>
    <property type="match status" value="1"/>
</dbReference>
<keyword evidence="4" id="KW-0238">DNA-binding</keyword>
<evidence type="ECO:0000256" key="4">
    <source>
        <dbReference type="ARBA" id="ARBA00023125"/>
    </source>
</evidence>
<dbReference type="PROSITE" id="PS00321">
    <property type="entry name" value="RECA_1"/>
    <property type="match status" value="1"/>
</dbReference>
<gene>
    <name evidence="8" type="ORF">METZ01_LOCUS35529</name>
</gene>
<dbReference type="FunFam" id="3.40.50.300:FF:000087">
    <property type="entry name" value="Recombinase RecA"/>
    <property type="match status" value="1"/>
</dbReference>
<evidence type="ECO:0000259" key="7">
    <source>
        <dbReference type="PROSITE" id="PS50163"/>
    </source>
</evidence>
<dbReference type="PROSITE" id="PS50162">
    <property type="entry name" value="RECA_2"/>
    <property type="match status" value="1"/>
</dbReference>
<protein>
    <recommendedName>
        <fullName evidence="9">RecA family profile 2 domain-containing protein</fullName>
    </recommendedName>
</protein>
<dbReference type="InterPro" id="IPR020584">
    <property type="entry name" value="DNA_recomb/repair_RecA_CS"/>
</dbReference>
<dbReference type="AlphaFoldDB" id="A0A381QTH4"/>
<dbReference type="GO" id="GO:0003697">
    <property type="term" value="F:single-stranded DNA binding"/>
    <property type="evidence" value="ECO:0007669"/>
    <property type="project" value="InterPro"/>
</dbReference>
<dbReference type="SUPFAM" id="SSF52540">
    <property type="entry name" value="P-loop containing nucleoside triphosphate hydrolases"/>
    <property type="match status" value="1"/>
</dbReference>
<evidence type="ECO:0000256" key="3">
    <source>
        <dbReference type="ARBA" id="ARBA00022840"/>
    </source>
</evidence>
<dbReference type="GO" id="GO:0005524">
    <property type="term" value="F:ATP binding"/>
    <property type="evidence" value="ECO:0007669"/>
    <property type="project" value="UniProtKB-KW"/>
</dbReference>
<dbReference type="SMART" id="SM00382">
    <property type="entry name" value="AAA"/>
    <property type="match status" value="1"/>
</dbReference>
<proteinExistence type="inferred from homology"/>
<dbReference type="Gene3D" id="3.40.50.300">
    <property type="entry name" value="P-loop containing nucleotide triphosphate hydrolases"/>
    <property type="match status" value="1"/>
</dbReference>
<dbReference type="GO" id="GO:0005829">
    <property type="term" value="C:cytosol"/>
    <property type="evidence" value="ECO:0007669"/>
    <property type="project" value="TreeGrafter"/>
</dbReference>
<keyword evidence="3" id="KW-0067">ATP-binding</keyword>
<dbReference type="Pfam" id="PF21096">
    <property type="entry name" value="RecA_C"/>
    <property type="match status" value="1"/>
</dbReference>
<keyword evidence="2" id="KW-0547">Nucleotide-binding</keyword>
<dbReference type="PANTHER" id="PTHR45900:SF1">
    <property type="entry name" value="MITOCHONDRIAL DNA REPAIR PROTEIN RECA HOMOLOG-RELATED"/>
    <property type="match status" value="1"/>
</dbReference>
<sequence>VKTLLRNFIIEGGIMLTEERQKDLETAIQQIERQFGKGSIMKMDGSTVGQYPAVSAGNLALDIALGIGGLPRGRIVEIYGPEASGKTTLALCAVAEIQKTGGIAAFIDAEHAFDRNNAKTLGVQVEDLLLAQPDYGEQGLEIAEQLVRVGKVDMVVIDSVAALVPKNELEGDMGDSHMGLHARLMSQALRKLSGVISKSNTIFIFINQLRSKIGVVFGNPETTTGGNALKFYSSVRLDVRRASQIKSGDEVKGHRMKIKVAKNKLAPPFRIAEVDLIYGVGISKMGVLIDLAVNDDIVQKSGTWFSFEKDRLGQGRENSIKFLEENPEIADTINLKVREIHNLDFSDTSEETQETAEDE</sequence>
<dbReference type="InterPro" id="IPR023400">
    <property type="entry name" value="RecA_C_sf"/>
</dbReference>
<dbReference type="PROSITE" id="PS50163">
    <property type="entry name" value="RECA_3"/>
    <property type="match status" value="1"/>
</dbReference>
<feature type="domain" description="RecA family profile 1" evidence="6">
    <location>
        <begin position="50"/>
        <end position="209"/>
    </location>
</feature>
<dbReference type="PANTHER" id="PTHR45900">
    <property type="entry name" value="RECA"/>
    <property type="match status" value="1"/>
</dbReference>
<dbReference type="InterPro" id="IPR020587">
    <property type="entry name" value="RecA_monomer-monomer_interface"/>
</dbReference>
<feature type="domain" description="RecA family profile 2" evidence="7">
    <location>
        <begin position="214"/>
        <end position="287"/>
    </location>
</feature>
<dbReference type="InterPro" id="IPR003593">
    <property type="entry name" value="AAA+_ATPase"/>
</dbReference>
<organism evidence="8">
    <name type="scientific">marine metagenome</name>
    <dbReference type="NCBI Taxonomy" id="408172"/>
    <lineage>
        <taxon>unclassified sequences</taxon>
        <taxon>metagenomes</taxon>
        <taxon>ecological metagenomes</taxon>
    </lineage>
</organism>
<evidence type="ECO:0000256" key="1">
    <source>
        <dbReference type="ARBA" id="ARBA00009391"/>
    </source>
</evidence>
<accession>A0A381QTH4</accession>
<dbReference type="InterPro" id="IPR013765">
    <property type="entry name" value="DNA_recomb/repair_RecA"/>
</dbReference>